<accession>A0A1V1HYK4</accession>
<sequence length="93" mass="10897">MDNMREMRNKVQDGKYNLTLEIADGAYFGTYDDVDVKSGEDLVRNYLRSNSDDANFNDIKIKYNKNRHTVKVTAELNYDNNVHSDYHNRGKLM</sequence>
<dbReference type="KEGG" id="ril:CRIB_284"/>
<dbReference type="Proteomes" id="UP000245622">
    <property type="component" value="Chromosome 1"/>
</dbReference>
<proteinExistence type="predicted"/>
<keyword evidence="2" id="KW-1185">Reference proteome</keyword>
<dbReference type="EMBL" id="LN555523">
    <property type="protein sequence ID" value="CED93041.1"/>
    <property type="molecule type" value="Genomic_DNA"/>
</dbReference>
<evidence type="ECO:0000313" key="1">
    <source>
        <dbReference type="EMBL" id="CED93041.1"/>
    </source>
</evidence>
<dbReference type="GeneID" id="82204460"/>
<protein>
    <submittedName>
        <fullName evidence="1">Uncharacterized protein</fullName>
    </submittedName>
</protein>
<dbReference type="RefSeq" id="WP_180702791.1">
    <property type="nucleotide sequence ID" value="NZ_JAVSGX010000007.1"/>
</dbReference>
<dbReference type="AlphaFoldDB" id="A0A1V1HYK4"/>
<name>A0A1V1HYK4_9FIRM</name>
<evidence type="ECO:0000313" key="2">
    <source>
        <dbReference type="Proteomes" id="UP000245622"/>
    </source>
</evidence>
<organism evidence="1 2">
    <name type="scientific">Romboutsia ilealis</name>
    <dbReference type="NCBI Taxonomy" id="1115758"/>
    <lineage>
        <taxon>Bacteria</taxon>
        <taxon>Bacillati</taxon>
        <taxon>Bacillota</taxon>
        <taxon>Clostridia</taxon>
        <taxon>Peptostreptococcales</taxon>
        <taxon>Peptostreptococcaceae</taxon>
        <taxon>Romboutsia</taxon>
    </lineage>
</organism>
<gene>
    <name evidence="1" type="ORF">CRIB_284</name>
</gene>
<reference evidence="1 2" key="1">
    <citation type="submission" date="2014-04" db="EMBL/GenBank/DDBJ databases">
        <authorList>
            <person name="Hornung B.V."/>
        </authorList>
    </citation>
    <scope>NUCLEOTIDE SEQUENCE [LARGE SCALE GENOMIC DNA]</scope>
    <source>
        <strain evidence="1 2">CRIB</strain>
    </source>
</reference>